<dbReference type="Pfam" id="PF00144">
    <property type="entry name" value="Beta-lactamase"/>
    <property type="match status" value="1"/>
</dbReference>
<gene>
    <name evidence="2" type="ORF">GCM10023340_24450</name>
</gene>
<evidence type="ECO:0000313" key="2">
    <source>
        <dbReference type="EMBL" id="GAA5149319.1"/>
    </source>
</evidence>
<dbReference type="InterPro" id="IPR001466">
    <property type="entry name" value="Beta-lactam-related"/>
</dbReference>
<comment type="caution">
    <text evidence="2">The sequence shown here is derived from an EMBL/GenBank/DDBJ whole genome shotgun (WGS) entry which is preliminary data.</text>
</comment>
<name>A0ABP9PQK5_9ACTN</name>
<dbReference type="InterPro" id="IPR050491">
    <property type="entry name" value="AmpC-like"/>
</dbReference>
<accession>A0ABP9PQK5</accession>
<protein>
    <recommendedName>
        <fullName evidence="1">Beta-lactamase-related domain-containing protein</fullName>
    </recommendedName>
</protein>
<dbReference type="PANTHER" id="PTHR46825:SF9">
    <property type="entry name" value="BETA-LACTAMASE-RELATED DOMAIN-CONTAINING PROTEIN"/>
    <property type="match status" value="1"/>
</dbReference>
<dbReference type="Gene3D" id="3.40.710.10">
    <property type="entry name" value="DD-peptidase/beta-lactamase superfamily"/>
    <property type="match status" value="1"/>
</dbReference>
<dbReference type="EMBL" id="BAABKG010000003">
    <property type="protein sequence ID" value="GAA5149319.1"/>
    <property type="molecule type" value="Genomic_DNA"/>
</dbReference>
<dbReference type="SUPFAM" id="SSF56601">
    <property type="entry name" value="beta-lactamase/transpeptidase-like"/>
    <property type="match status" value="1"/>
</dbReference>
<proteinExistence type="predicted"/>
<sequence>MHELEGLGDLLAQACADPEAGAPGAVLGVWHDGRLQVAAHGVLSRRTQVPVTADSVFQIGSITKPWTATVVAGLAAEGRLHLDSTVAELLPGVRLGRDDLGDRVTVRHLLTHTSGIDGDVFTDTGRGDDSVARYVDLLADAVTVHEPGAAYSYCNSGYVVLGRIAEVIDGAVWDDVLQRRLAAPLGLADVCTLPEQAVLRRAAVGHESGGPVTTWALPRSVGPAGTVATTAADLLGFARQWLADDVPDHLAAMTEPLVDVPDGSDLQAVGWGWRVGRWDGHLVLGHSGLTLGQSATLRILPSLGLAACVLTNGERADAVHLRVVPSLVRDLTGVEMPPLPGPDPEASPDRDGLAAFTGRYLRRAAHYDVELDDAGLWATATPAGELAGHGPAPERLLLRPRASGGAGGFVRRSHDTEPWAPLTFGRLPDGTPMLFTAGRVAVRAP</sequence>
<dbReference type="InterPro" id="IPR012338">
    <property type="entry name" value="Beta-lactam/transpept-like"/>
</dbReference>
<keyword evidence="3" id="KW-1185">Reference proteome</keyword>
<evidence type="ECO:0000313" key="3">
    <source>
        <dbReference type="Proteomes" id="UP001500221"/>
    </source>
</evidence>
<evidence type="ECO:0000259" key="1">
    <source>
        <dbReference type="Pfam" id="PF00144"/>
    </source>
</evidence>
<organism evidence="2 3">
    <name type="scientific">Nocardioides marinquilinus</name>
    <dbReference type="NCBI Taxonomy" id="1210400"/>
    <lineage>
        <taxon>Bacteria</taxon>
        <taxon>Bacillati</taxon>
        <taxon>Actinomycetota</taxon>
        <taxon>Actinomycetes</taxon>
        <taxon>Propionibacteriales</taxon>
        <taxon>Nocardioidaceae</taxon>
        <taxon>Nocardioides</taxon>
    </lineage>
</organism>
<reference evidence="3" key="1">
    <citation type="journal article" date="2019" name="Int. J. Syst. Evol. Microbiol.">
        <title>The Global Catalogue of Microorganisms (GCM) 10K type strain sequencing project: providing services to taxonomists for standard genome sequencing and annotation.</title>
        <authorList>
            <consortium name="The Broad Institute Genomics Platform"/>
            <consortium name="The Broad Institute Genome Sequencing Center for Infectious Disease"/>
            <person name="Wu L."/>
            <person name="Ma J."/>
        </authorList>
    </citation>
    <scope>NUCLEOTIDE SEQUENCE [LARGE SCALE GENOMIC DNA]</scope>
    <source>
        <strain evidence="3">JCM 18459</strain>
    </source>
</reference>
<dbReference type="Proteomes" id="UP001500221">
    <property type="component" value="Unassembled WGS sequence"/>
</dbReference>
<dbReference type="PANTHER" id="PTHR46825">
    <property type="entry name" value="D-ALANYL-D-ALANINE-CARBOXYPEPTIDASE/ENDOPEPTIDASE AMPH"/>
    <property type="match status" value="1"/>
</dbReference>
<feature type="domain" description="Beta-lactamase-related" evidence="1">
    <location>
        <begin position="19"/>
        <end position="316"/>
    </location>
</feature>
<dbReference type="RefSeq" id="WP_345460330.1">
    <property type="nucleotide sequence ID" value="NZ_BAABKG010000003.1"/>
</dbReference>